<dbReference type="EMBL" id="FTOO01000006">
    <property type="protein sequence ID" value="SIS88678.1"/>
    <property type="molecule type" value="Genomic_DNA"/>
</dbReference>
<evidence type="ECO:0000313" key="2">
    <source>
        <dbReference type="Proteomes" id="UP000186156"/>
    </source>
</evidence>
<organism evidence="1 2">
    <name type="scientific">Alicyclobacillus vulcanalis</name>
    <dbReference type="NCBI Taxonomy" id="252246"/>
    <lineage>
        <taxon>Bacteria</taxon>
        <taxon>Bacillati</taxon>
        <taxon>Bacillota</taxon>
        <taxon>Bacilli</taxon>
        <taxon>Bacillales</taxon>
        <taxon>Alicyclobacillaceae</taxon>
        <taxon>Alicyclobacillus</taxon>
    </lineage>
</organism>
<sequence>MCGCEYNHHSRVEVFDREREDGQTVIKTPGSNVVRLSKFNPSPRRHAIRIRMECEDGHYWFLNIIQHKGYTILVPDFDVMQD</sequence>
<reference evidence="2" key="1">
    <citation type="submission" date="2017-01" db="EMBL/GenBank/DDBJ databases">
        <authorList>
            <person name="Varghese N."/>
            <person name="Submissions S."/>
        </authorList>
    </citation>
    <scope>NUCLEOTIDE SEQUENCE [LARGE SCALE GENOMIC DNA]</scope>
    <source>
        <strain evidence="2">DSM 16176</strain>
    </source>
</reference>
<name>A0A1N7MRN2_9BACL</name>
<proteinExistence type="predicted"/>
<protein>
    <submittedName>
        <fullName evidence="1">Uncharacterized protein</fullName>
    </submittedName>
</protein>
<dbReference type="Proteomes" id="UP000186156">
    <property type="component" value="Unassembled WGS sequence"/>
</dbReference>
<keyword evidence="2" id="KW-1185">Reference proteome</keyword>
<accession>A0A1N7MRN2</accession>
<dbReference type="AlphaFoldDB" id="A0A1N7MRN2"/>
<gene>
    <name evidence="1" type="ORF">SAMN05421799_10653</name>
</gene>
<evidence type="ECO:0000313" key="1">
    <source>
        <dbReference type="EMBL" id="SIS88678.1"/>
    </source>
</evidence>
<dbReference type="STRING" id="252246.SAMN05421799_10653"/>